<evidence type="ECO:0000256" key="2">
    <source>
        <dbReference type="SAM" id="MobiDB-lite"/>
    </source>
</evidence>
<protein>
    <submittedName>
        <fullName evidence="4">VPS10 domain-containing receptor SorCS2 isoform X1</fullName>
    </submittedName>
</protein>
<comment type="caution">
    <text evidence="4">The sequence shown here is derived from an EMBL/GenBank/DDBJ whole genome shotgun (WGS) entry which is preliminary data.</text>
</comment>
<dbReference type="GO" id="GO:0016020">
    <property type="term" value="C:membrane"/>
    <property type="evidence" value="ECO:0007669"/>
    <property type="project" value="TreeGrafter"/>
</dbReference>
<evidence type="ECO:0000313" key="5">
    <source>
        <dbReference type="Proteomes" id="UP001279410"/>
    </source>
</evidence>
<dbReference type="PANTHER" id="PTHR12106">
    <property type="entry name" value="SORTILIN RELATED"/>
    <property type="match status" value="1"/>
</dbReference>
<gene>
    <name evidence="4" type="ORF">AKAME5_002710500</name>
</gene>
<evidence type="ECO:0000313" key="4">
    <source>
        <dbReference type="EMBL" id="GLD47027.1"/>
    </source>
</evidence>
<dbReference type="InterPro" id="IPR050310">
    <property type="entry name" value="VPS10-sortilin"/>
</dbReference>
<feature type="region of interest" description="Disordered" evidence="2">
    <location>
        <begin position="1"/>
        <end position="22"/>
    </location>
</feature>
<organism evidence="4 5">
    <name type="scientific">Lates japonicus</name>
    <name type="common">Japanese lates</name>
    <dbReference type="NCBI Taxonomy" id="270547"/>
    <lineage>
        <taxon>Eukaryota</taxon>
        <taxon>Metazoa</taxon>
        <taxon>Chordata</taxon>
        <taxon>Craniata</taxon>
        <taxon>Vertebrata</taxon>
        <taxon>Euteleostomi</taxon>
        <taxon>Actinopterygii</taxon>
        <taxon>Neopterygii</taxon>
        <taxon>Teleostei</taxon>
        <taxon>Neoteleostei</taxon>
        <taxon>Acanthomorphata</taxon>
        <taxon>Carangaria</taxon>
        <taxon>Carangaria incertae sedis</taxon>
        <taxon>Centropomidae</taxon>
        <taxon>Lates</taxon>
    </lineage>
</organism>
<dbReference type="PANTHER" id="PTHR12106:SF9">
    <property type="entry name" value="VPS10 DOMAIN-CONTAINING RECEPTOR SORCS2"/>
    <property type="match status" value="1"/>
</dbReference>
<keyword evidence="5" id="KW-1185">Reference proteome</keyword>
<dbReference type="Proteomes" id="UP001279410">
    <property type="component" value="Unassembled WGS sequence"/>
</dbReference>
<dbReference type="Pfam" id="PF15902">
    <property type="entry name" value="Sortilin-Vps10"/>
    <property type="match status" value="1"/>
</dbReference>
<reference evidence="4" key="1">
    <citation type="submission" date="2022-08" db="EMBL/GenBank/DDBJ databases">
        <title>Genome sequencing of akame (Lates japonicus).</title>
        <authorList>
            <person name="Hashiguchi Y."/>
            <person name="Takahashi H."/>
        </authorList>
    </citation>
    <scope>NUCLEOTIDE SEQUENCE</scope>
    <source>
        <strain evidence="4">Kochi</strain>
    </source>
</reference>
<name>A0AAD3QW39_LATJO</name>
<accession>A0AAD3QW39</accession>
<evidence type="ECO:0000259" key="3">
    <source>
        <dbReference type="Pfam" id="PF15902"/>
    </source>
</evidence>
<dbReference type="EMBL" id="BRZM01003283">
    <property type="protein sequence ID" value="GLD47027.1"/>
    <property type="molecule type" value="Genomic_DNA"/>
</dbReference>
<keyword evidence="1" id="KW-0677">Repeat</keyword>
<evidence type="ECO:0000256" key="1">
    <source>
        <dbReference type="ARBA" id="ARBA00022737"/>
    </source>
</evidence>
<dbReference type="InterPro" id="IPR031778">
    <property type="entry name" value="Sortilin_N"/>
</dbReference>
<keyword evidence="4" id="KW-0675">Receptor</keyword>
<dbReference type="AlphaFoldDB" id="A0AAD3QW39"/>
<feature type="domain" description="Sortilin N-terminal" evidence="3">
    <location>
        <begin position="29"/>
        <end position="88"/>
    </location>
</feature>
<proteinExistence type="predicted"/>
<sequence length="154" mass="17318">MRLSPPLPRWSEPSCSGTVHKTPPRSLIMGNLGSKLVEYKEEMYITSDCGKTWRQFTPEPSHVFTLGFSRRHHISHLDHGGVIVAIRTPLLPQDTQGRCIIWSQGGVSGERTGILHQGYLCSHRKPCQCTEKASNCDYGFERSRTEGDRCSADF</sequence>